<dbReference type="InterPro" id="IPR020594">
    <property type="entry name" value="Ribosomal_bL9_bac/chp"/>
</dbReference>
<dbReference type="Gene3D" id="3.10.430.100">
    <property type="entry name" value="Ribosomal protein L9, C-terminal domain"/>
    <property type="match status" value="1"/>
</dbReference>
<keyword evidence="5" id="KW-0687">Ribonucleoprotein</keyword>
<dbReference type="InterPro" id="IPR009027">
    <property type="entry name" value="Ribosomal_bL9/RNase_H1_N"/>
</dbReference>
<proteinExistence type="inferred from homology"/>
<evidence type="ECO:0000256" key="1">
    <source>
        <dbReference type="ARBA" id="ARBA00010605"/>
    </source>
</evidence>
<accession>X1RNZ9</accession>
<dbReference type="GO" id="GO:0019843">
    <property type="term" value="F:rRNA binding"/>
    <property type="evidence" value="ECO:0007669"/>
    <property type="project" value="UniProtKB-KW"/>
</dbReference>
<gene>
    <name evidence="8" type="ORF">S12H4_14494</name>
</gene>
<dbReference type="GO" id="GO:0003735">
    <property type="term" value="F:structural constituent of ribosome"/>
    <property type="evidence" value="ECO:0007669"/>
    <property type="project" value="InterPro"/>
</dbReference>
<comment type="caution">
    <text evidence="8">The sequence shown here is derived from an EMBL/GenBank/DDBJ whole genome shotgun (WGS) entry which is preliminary data.</text>
</comment>
<reference evidence="8" key="1">
    <citation type="journal article" date="2014" name="Front. Microbiol.">
        <title>High frequency of phylogenetically diverse reductive dehalogenase-homologous genes in deep subseafloor sedimentary metagenomes.</title>
        <authorList>
            <person name="Kawai M."/>
            <person name="Futagami T."/>
            <person name="Toyoda A."/>
            <person name="Takaki Y."/>
            <person name="Nishi S."/>
            <person name="Hori S."/>
            <person name="Arai W."/>
            <person name="Tsubouchi T."/>
            <person name="Morono Y."/>
            <person name="Uchiyama I."/>
            <person name="Ito T."/>
            <person name="Fujiyama A."/>
            <person name="Inagaki F."/>
            <person name="Takami H."/>
        </authorList>
    </citation>
    <scope>NUCLEOTIDE SEQUENCE</scope>
    <source>
        <strain evidence="8">Expedition CK06-06</strain>
    </source>
</reference>
<sequence>MKEVASGYGRNFLIPQKLALLASSPAISVIEAQRKINARSQQQTGTELADLAKQLEGREVFLKARVGAKDRLYGSITNADIAAELESATGLVIDKKKIELAKPINQLGSYEVTIRLAKDIIPKIKVTVTEEETD</sequence>
<feature type="domain" description="Ribosomal protein L9" evidence="6">
    <location>
        <begin position="2"/>
        <end position="27"/>
    </location>
</feature>
<dbReference type="InterPro" id="IPR036791">
    <property type="entry name" value="Ribosomal_bL9_C_sf"/>
</dbReference>
<evidence type="ECO:0000256" key="5">
    <source>
        <dbReference type="ARBA" id="ARBA00023274"/>
    </source>
</evidence>
<feature type="domain" description="Large ribosomal subunit protein bL9 C-terminal" evidence="7">
    <location>
        <begin position="48"/>
        <end position="129"/>
    </location>
</feature>
<evidence type="ECO:0000259" key="6">
    <source>
        <dbReference type="Pfam" id="PF01281"/>
    </source>
</evidence>
<dbReference type="InterPro" id="IPR020070">
    <property type="entry name" value="Ribosomal_bL9_N"/>
</dbReference>
<dbReference type="NCBIfam" id="TIGR00158">
    <property type="entry name" value="L9"/>
    <property type="match status" value="1"/>
</dbReference>
<dbReference type="Pfam" id="PF01281">
    <property type="entry name" value="Ribosomal_L9_N"/>
    <property type="match status" value="1"/>
</dbReference>
<dbReference type="EMBL" id="BARW01006910">
    <property type="protein sequence ID" value="GAI82383.1"/>
    <property type="molecule type" value="Genomic_DNA"/>
</dbReference>
<dbReference type="GO" id="GO:1990904">
    <property type="term" value="C:ribonucleoprotein complex"/>
    <property type="evidence" value="ECO:0007669"/>
    <property type="project" value="UniProtKB-KW"/>
</dbReference>
<organism evidence="8">
    <name type="scientific">marine sediment metagenome</name>
    <dbReference type="NCBI Taxonomy" id="412755"/>
    <lineage>
        <taxon>unclassified sequences</taxon>
        <taxon>metagenomes</taxon>
        <taxon>ecological metagenomes</taxon>
    </lineage>
</organism>
<keyword evidence="3" id="KW-0694">RNA-binding</keyword>
<evidence type="ECO:0000259" key="7">
    <source>
        <dbReference type="Pfam" id="PF03948"/>
    </source>
</evidence>
<dbReference type="AlphaFoldDB" id="X1RNZ9"/>
<dbReference type="SUPFAM" id="SSF55658">
    <property type="entry name" value="L9 N-domain-like"/>
    <property type="match status" value="1"/>
</dbReference>
<evidence type="ECO:0000256" key="4">
    <source>
        <dbReference type="ARBA" id="ARBA00022980"/>
    </source>
</evidence>
<evidence type="ECO:0000313" key="8">
    <source>
        <dbReference type="EMBL" id="GAI82383.1"/>
    </source>
</evidence>
<dbReference type="SUPFAM" id="SSF55653">
    <property type="entry name" value="Ribosomal protein L9 C-domain"/>
    <property type="match status" value="1"/>
</dbReference>
<evidence type="ECO:0008006" key="9">
    <source>
        <dbReference type="Google" id="ProtNLM"/>
    </source>
</evidence>
<evidence type="ECO:0000256" key="2">
    <source>
        <dbReference type="ARBA" id="ARBA00022730"/>
    </source>
</evidence>
<comment type="similarity">
    <text evidence="1">Belongs to the bacterial ribosomal protein bL9 family.</text>
</comment>
<dbReference type="InterPro" id="IPR000244">
    <property type="entry name" value="Ribosomal_bL9"/>
</dbReference>
<dbReference type="Pfam" id="PF03948">
    <property type="entry name" value="Ribosomal_L9_C"/>
    <property type="match status" value="1"/>
</dbReference>
<dbReference type="GO" id="GO:0005840">
    <property type="term" value="C:ribosome"/>
    <property type="evidence" value="ECO:0007669"/>
    <property type="project" value="UniProtKB-KW"/>
</dbReference>
<dbReference type="GO" id="GO:0006412">
    <property type="term" value="P:translation"/>
    <property type="evidence" value="ECO:0007669"/>
    <property type="project" value="InterPro"/>
</dbReference>
<name>X1RNZ9_9ZZZZ</name>
<protein>
    <recommendedName>
        <fullName evidence="9">Ribosomal protein L9 domain-containing protein</fullName>
    </recommendedName>
</protein>
<evidence type="ECO:0000256" key="3">
    <source>
        <dbReference type="ARBA" id="ARBA00022884"/>
    </source>
</evidence>
<dbReference type="Gene3D" id="3.40.5.10">
    <property type="entry name" value="Ribosomal protein L9, N-terminal domain"/>
    <property type="match status" value="1"/>
</dbReference>
<dbReference type="InterPro" id="IPR020069">
    <property type="entry name" value="Ribosomal_bL9_C"/>
</dbReference>
<dbReference type="InterPro" id="IPR036935">
    <property type="entry name" value="Ribosomal_bL9_N_sf"/>
</dbReference>
<keyword evidence="4" id="KW-0689">Ribosomal protein</keyword>
<dbReference type="PANTHER" id="PTHR21368">
    <property type="entry name" value="50S RIBOSOMAL PROTEIN L9"/>
    <property type="match status" value="1"/>
</dbReference>
<keyword evidence="2" id="KW-0699">rRNA-binding</keyword>